<feature type="domain" description="Nucleoplasmin-like" evidence="2">
    <location>
        <begin position="18"/>
        <end position="115"/>
    </location>
</feature>
<feature type="compositionally biased region" description="Low complexity" evidence="1">
    <location>
        <begin position="340"/>
        <end position="352"/>
    </location>
</feature>
<dbReference type="Pfam" id="PF17800">
    <property type="entry name" value="NPL"/>
    <property type="match status" value="1"/>
</dbReference>
<feature type="region of interest" description="Disordered" evidence="1">
    <location>
        <begin position="121"/>
        <end position="397"/>
    </location>
</feature>
<organism evidence="3 4">
    <name type="scientific">Tetradesmus obliquus</name>
    <name type="common">Green alga</name>
    <name type="synonym">Acutodesmus obliquus</name>
    <dbReference type="NCBI Taxonomy" id="3088"/>
    <lineage>
        <taxon>Eukaryota</taxon>
        <taxon>Viridiplantae</taxon>
        <taxon>Chlorophyta</taxon>
        <taxon>core chlorophytes</taxon>
        <taxon>Chlorophyceae</taxon>
        <taxon>CS clade</taxon>
        <taxon>Sphaeropleales</taxon>
        <taxon>Scenedesmaceae</taxon>
        <taxon>Tetradesmus</taxon>
    </lineage>
</organism>
<feature type="compositionally biased region" description="Low complexity" evidence="1">
    <location>
        <begin position="160"/>
        <end position="186"/>
    </location>
</feature>
<evidence type="ECO:0000313" key="4">
    <source>
        <dbReference type="Proteomes" id="UP000256970"/>
    </source>
</evidence>
<dbReference type="InterPro" id="IPR041232">
    <property type="entry name" value="NPL"/>
</dbReference>
<evidence type="ECO:0000313" key="3">
    <source>
        <dbReference type="EMBL" id="SZX76869.1"/>
    </source>
</evidence>
<feature type="compositionally biased region" description="Acidic residues" evidence="1">
    <location>
        <begin position="124"/>
        <end position="152"/>
    </location>
</feature>
<dbReference type="AlphaFoldDB" id="A0A383WIA0"/>
<feature type="compositionally biased region" description="Acidic residues" evidence="1">
    <location>
        <begin position="189"/>
        <end position="227"/>
    </location>
</feature>
<dbReference type="Gene3D" id="2.60.120.340">
    <property type="entry name" value="Nucleoplasmin core domain"/>
    <property type="match status" value="1"/>
</dbReference>
<feature type="compositionally biased region" description="Low complexity" evidence="1">
    <location>
        <begin position="279"/>
        <end position="292"/>
    </location>
</feature>
<dbReference type="STRING" id="3088.A0A383WIA0"/>
<feature type="compositionally biased region" description="Acidic residues" evidence="1">
    <location>
        <begin position="300"/>
        <end position="337"/>
    </location>
</feature>
<evidence type="ECO:0000259" key="2">
    <source>
        <dbReference type="Pfam" id="PF17800"/>
    </source>
</evidence>
<dbReference type="Proteomes" id="UP000256970">
    <property type="component" value="Unassembled WGS sequence"/>
</dbReference>
<evidence type="ECO:0000256" key="1">
    <source>
        <dbReference type="SAM" id="MobiDB-lite"/>
    </source>
</evidence>
<gene>
    <name evidence="3" type="ORF">BQ4739_LOCUS17236</name>
</gene>
<feature type="compositionally biased region" description="Acidic residues" evidence="1">
    <location>
        <begin position="250"/>
        <end position="277"/>
    </location>
</feature>
<keyword evidence="4" id="KW-1185">Reference proteome</keyword>
<dbReference type="EMBL" id="FNXT01001268">
    <property type="protein sequence ID" value="SZX76869.1"/>
    <property type="molecule type" value="Genomic_DNA"/>
</dbReference>
<accession>A0A383WIA0</accession>
<protein>
    <recommendedName>
        <fullName evidence="2">Nucleoplasmin-like domain-containing protein</fullName>
    </recommendedName>
</protein>
<feature type="compositionally biased region" description="Low complexity" evidence="1">
    <location>
        <begin position="377"/>
        <end position="396"/>
    </location>
</feature>
<sequence>MSDFQDDEFPGAPTNLEFWSLEIPPGKTVEAKITDMSGVFEIVHITGCALGEKATNDRHVIKAIPHSVDGKQQGEVALGTLAAGRTDQFALDFGISRTTGFRHTGKSSVWLSGYLTRSFASDLGSDDEYSMDEDEDEDEDEESESGSDDDEAPAAVPLIANGAPAAAAAKGNAKQAAAAAAAAAKQQDSESEEEGESDDEDEDESDDEGEGDSEEDEDEEDEDEEGDKYDRKLGAKSFDMAAAAAGGSSSEDDEDDEDEEEDEDEESGDPLDIDSEDLVAGVEYAEAAAAAGPQAMDVEASSDDEDEDEDDEDEDEDEDEEDEDEDEDEEESEEEEEAPKPAAAGKAKRPAQPMTPQPAPAGKRQKAEGGKAVAQSAPAKGPQAKTAAAAGGATPGSEAEFMKQLVAELRKGPSTLNALGSKVKRPQNAPKYKVFLSQHPGTFKVDGETVSLVKGA</sequence>
<name>A0A383WIA0_TETOB</name>
<proteinExistence type="predicted"/>
<reference evidence="3 4" key="1">
    <citation type="submission" date="2016-10" db="EMBL/GenBank/DDBJ databases">
        <authorList>
            <person name="Cai Z."/>
        </authorList>
    </citation>
    <scope>NUCLEOTIDE SEQUENCE [LARGE SCALE GENOMIC DNA]</scope>
</reference>